<protein>
    <submittedName>
        <fullName evidence="1">Uncharacterized protein</fullName>
    </submittedName>
</protein>
<organism evidence="1 2">
    <name type="scientific">Alkalicella caledoniensis</name>
    <dbReference type="NCBI Taxonomy" id="2731377"/>
    <lineage>
        <taxon>Bacteria</taxon>
        <taxon>Bacillati</taxon>
        <taxon>Bacillota</taxon>
        <taxon>Clostridia</taxon>
        <taxon>Eubacteriales</taxon>
        <taxon>Proteinivoracaceae</taxon>
        <taxon>Alkalicella</taxon>
    </lineage>
</organism>
<gene>
    <name evidence="1" type="ORF">HYG86_14635</name>
</gene>
<evidence type="ECO:0000313" key="2">
    <source>
        <dbReference type="Proteomes" id="UP000516160"/>
    </source>
</evidence>
<reference evidence="1 2" key="1">
    <citation type="submission" date="2020-07" db="EMBL/GenBank/DDBJ databases">
        <title>Alkalicella. sp. LB2 genome.</title>
        <authorList>
            <person name="Postec A."/>
            <person name="Quemeneur M."/>
        </authorList>
    </citation>
    <scope>NUCLEOTIDE SEQUENCE [LARGE SCALE GENOMIC DNA]</scope>
    <source>
        <strain evidence="1 2">LB2</strain>
    </source>
</reference>
<sequence length="136" mass="15222">MIDLFPCEEESTLYDTYPDGKILIVGDSKIKENDIYGCLKEYGITKERVELHLGYDEVKSLSFNKIQYNPNWLILVGPVPHSGKGKQDKSSIITQIENTDGYPKVIRLSAGHGLKLAKASITKAVSYEIQRGYLAV</sequence>
<name>A0A7G9WB54_ALKCA</name>
<dbReference type="RefSeq" id="WP_213166315.1">
    <property type="nucleotide sequence ID" value="NZ_CP058559.1"/>
</dbReference>
<dbReference type="AlphaFoldDB" id="A0A7G9WB54"/>
<evidence type="ECO:0000313" key="1">
    <source>
        <dbReference type="EMBL" id="QNO15916.1"/>
    </source>
</evidence>
<dbReference type="Proteomes" id="UP000516160">
    <property type="component" value="Chromosome"/>
</dbReference>
<proteinExistence type="predicted"/>
<dbReference type="KEGG" id="acae:HYG86_14635"/>
<accession>A0A7G9WB54</accession>
<dbReference type="EMBL" id="CP058559">
    <property type="protein sequence ID" value="QNO15916.1"/>
    <property type="molecule type" value="Genomic_DNA"/>
</dbReference>
<keyword evidence="2" id="KW-1185">Reference proteome</keyword>